<feature type="transmembrane region" description="Helical" evidence="2">
    <location>
        <begin position="108"/>
        <end position="131"/>
    </location>
</feature>
<protein>
    <recommendedName>
        <fullName evidence="3">DUF1559 domain-containing protein</fullName>
    </recommendedName>
</protein>
<dbReference type="KEGG" id="ipa:Isop_3454"/>
<dbReference type="AlphaFoldDB" id="E8QWX2"/>
<keyword evidence="5" id="KW-1185">Reference proteome</keyword>
<dbReference type="InterPro" id="IPR011453">
    <property type="entry name" value="DUF1559"/>
</dbReference>
<gene>
    <name evidence="4" type="ordered locus">Isop_3454</name>
</gene>
<evidence type="ECO:0000313" key="5">
    <source>
        <dbReference type="Proteomes" id="UP000008631"/>
    </source>
</evidence>
<feature type="region of interest" description="Disordered" evidence="1">
    <location>
        <begin position="1"/>
        <end position="69"/>
    </location>
</feature>
<dbReference type="InterPro" id="IPR045584">
    <property type="entry name" value="Pilin-like"/>
</dbReference>
<feature type="domain" description="DUF1559" evidence="3">
    <location>
        <begin position="133"/>
        <end position="404"/>
    </location>
</feature>
<feature type="compositionally biased region" description="Basic and acidic residues" evidence="1">
    <location>
        <begin position="9"/>
        <end position="19"/>
    </location>
</feature>
<sequence>MMAWGRAGRQKDLDHRTVGRGESLPNPLDGFHRLTPGPSPNQNPLHYNQGHDTAHTSASLSAAAAAPPSRNRCRKGDLVTVFLKPLNYQRSLILWSESVGGPRYGLSLIEVGVVVVLIALAVLIGVTVIPIQREAAREAVCRARLGRVGLGLNLAVQIQGRLPVTPALSALGSSGEPAPASRSGWSPQMAIQAMLRDDSADPAAQTSLPKGDPAASNPGGSNKAMASLGSWSDPNWVCPSDGQARGSPFEAAVSYRAVAGDDPEGRTGLFAPETPRTYEEVQQADGASYTAAFVERRLGNGRDGVMFGGNYAVVNGPVGPQTPVDRASLPAAEFWRGDAGCDRAEVSWRSTLANFASTPGQTWGGVIARDQRTAKMTGSSDHPNRVHLLLLDGRVQAYTPTVDLKVWKALAHPFDSQTASSSARAELPSPWSGGQAPLDPRPCVP</sequence>
<evidence type="ECO:0000256" key="2">
    <source>
        <dbReference type="SAM" id="Phobius"/>
    </source>
</evidence>
<reference key="1">
    <citation type="submission" date="2010-11" db="EMBL/GenBank/DDBJ databases">
        <title>The complete sequence of chromosome of Isophaera pallida ATCC 43644.</title>
        <authorList>
            <consortium name="US DOE Joint Genome Institute (JGI-PGF)"/>
            <person name="Lucas S."/>
            <person name="Copeland A."/>
            <person name="Lapidus A."/>
            <person name="Bruce D."/>
            <person name="Goodwin L."/>
            <person name="Pitluck S."/>
            <person name="Kyrpides N."/>
            <person name="Mavromatis K."/>
            <person name="Pagani I."/>
            <person name="Ivanova N."/>
            <person name="Saunders E."/>
            <person name="Brettin T."/>
            <person name="Detter J.C."/>
            <person name="Han C."/>
            <person name="Tapia R."/>
            <person name="Land M."/>
            <person name="Hauser L."/>
            <person name="Markowitz V."/>
            <person name="Cheng J.-F."/>
            <person name="Hugenholtz P."/>
            <person name="Woyke T."/>
            <person name="Wu D."/>
            <person name="Eisen J.A."/>
        </authorList>
    </citation>
    <scope>NUCLEOTIDE SEQUENCE</scope>
    <source>
        <strain>ATCC 43644</strain>
    </source>
</reference>
<evidence type="ECO:0000259" key="3">
    <source>
        <dbReference type="Pfam" id="PF07596"/>
    </source>
</evidence>
<dbReference type="STRING" id="575540.Isop_3454"/>
<organism evidence="4 5">
    <name type="scientific">Isosphaera pallida (strain ATCC 43644 / DSM 9630 / IS1B)</name>
    <dbReference type="NCBI Taxonomy" id="575540"/>
    <lineage>
        <taxon>Bacteria</taxon>
        <taxon>Pseudomonadati</taxon>
        <taxon>Planctomycetota</taxon>
        <taxon>Planctomycetia</taxon>
        <taxon>Isosphaerales</taxon>
        <taxon>Isosphaeraceae</taxon>
        <taxon>Isosphaera</taxon>
    </lineage>
</organism>
<dbReference type="eggNOG" id="COG4968">
    <property type="taxonomic scope" value="Bacteria"/>
</dbReference>
<dbReference type="InParanoid" id="E8QWX2"/>
<keyword evidence="2" id="KW-0472">Membrane</keyword>
<feature type="region of interest" description="Disordered" evidence="1">
    <location>
        <begin position="197"/>
        <end position="228"/>
    </location>
</feature>
<evidence type="ECO:0000313" key="4">
    <source>
        <dbReference type="EMBL" id="ADV64011.1"/>
    </source>
</evidence>
<keyword evidence="2" id="KW-0812">Transmembrane</keyword>
<dbReference type="HOGENOM" id="CLU_615072_0_0_0"/>
<reference evidence="4 5" key="2">
    <citation type="journal article" date="2011" name="Stand. Genomic Sci.">
        <title>Complete genome sequence of Isosphaera pallida type strain (IS1B).</title>
        <authorList>
            <consortium name="US DOE Joint Genome Institute (JGI-PGF)"/>
            <person name="Goker M."/>
            <person name="Cleland D."/>
            <person name="Saunders E."/>
            <person name="Lapidus A."/>
            <person name="Nolan M."/>
            <person name="Lucas S."/>
            <person name="Hammon N."/>
            <person name="Deshpande S."/>
            <person name="Cheng J.F."/>
            <person name="Tapia R."/>
            <person name="Han C."/>
            <person name="Goodwin L."/>
            <person name="Pitluck S."/>
            <person name="Liolios K."/>
            <person name="Pagani I."/>
            <person name="Ivanova N."/>
            <person name="Mavromatis K."/>
            <person name="Pati A."/>
            <person name="Chen A."/>
            <person name="Palaniappan K."/>
            <person name="Land M."/>
            <person name="Hauser L."/>
            <person name="Chang Y.J."/>
            <person name="Jeffries C.D."/>
            <person name="Detter J.C."/>
            <person name="Beck B."/>
            <person name="Woyke T."/>
            <person name="Bristow J."/>
            <person name="Eisen J.A."/>
            <person name="Markowitz V."/>
            <person name="Hugenholtz P."/>
            <person name="Kyrpides N.C."/>
            <person name="Klenk H.P."/>
        </authorList>
    </citation>
    <scope>NUCLEOTIDE SEQUENCE [LARGE SCALE GENOMIC DNA]</scope>
    <source>
        <strain evidence="5">ATCC 43644 / DSM 9630 / IS1B</strain>
    </source>
</reference>
<feature type="compositionally biased region" description="Low complexity" evidence="1">
    <location>
        <begin position="57"/>
        <end position="69"/>
    </location>
</feature>
<dbReference type="Pfam" id="PF07596">
    <property type="entry name" value="SBP_bac_10"/>
    <property type="match status" value="1"/>
</dbReference>
<proteinExistence type="predicted"/>
<accession>E8QWX2</accession>
<evidence type="ECO:0000256" key="1">
    <source>
        <dbReference type="SAM" id="MobiDB-lite"/>
    </source>
</evidence>
<dbReference type="EMBL" id="CP002353">
    <property type="protein sequence ID" value="ADV64011.1"/>
    <property type="molecule type" value="Genomic_DNA"/>
</dbReference>
<dbReference type="Proteomes" id="UP000008631">
    <property type="component" value="Chromosome"/>
</dbReference>
<name>E8QWX2_ISOPI</name>
<dbReference type="PANTHER" id="PTHR30093:SF2">
    <property type="entry name" value="TYPE II SECRETION SYSTEM PROTEIN H"/>
    <property type="match status" value="1"/>
</dbReference>
<keyword evidence="2" id="KW-1133">Transmembrane helix</keyword>
<dbReference type="PANTHER" id="PTHR30093">
    <property type="entry name" value="GENERAL SECRETION PATHWAY PROTEIN G"/>
    <property type="match status" value="1"/>
</dbReference>
<dbReference type="SUPFAM" id="SSF54523">
    <property type="entry name" value="Pili subunits"/>
    <property type="match status" value="1"/>
</dbReference>
<feature type="region of interest" description="Disordered" evidence="1">
    <location>
        <begin position="420"/>
        <end position="445"/>
    </location>
</feature>